<keyword evidence="13" id="KW-0325">Glycoprotein</keyword>
<evidence type="ECO:0000256" key="11">
    <source>
        <dbReference type="ARBA" id="ARBA00023136"/>
    </source>
</evidence>
<dbReference type="InterPro" id="IPR003609">
    <property type="entry name" value="Pan_app"/>
</dbReference>
<dbReference type="GO" id="GO:0048544">
    <property type="term" value="P:recognition of pollen"/>
    <property type="evidence" value="ECO:0007669"/>
    <property type="project" value="InterPro"/>
</dbReference>
<dbReference type="InterPro" id="IPR000742">
    <property type="entry name" value="EGF"/>
</dbReference>
<dbReference type="Pfam" id="PF08276">
    <property type="entry name" value="PAN_2"/>
    <property type="match status" value="1"/>
</dbReference>
<evidence type="ECO:0000256" key="15">
    <source>
        <dbReference type="ARBA" id="ARBA00048679"/>
    </source>
</evidence>
<dbReference type="SUPFAM" id="SSF51110">
    <property type="entry name" value="alpha-D-mannose-specific plant lectins"/>
    <property type="match status" value="1"/>
</dbReference>
<feature type="domain" description="Protein kinase" evidence="18">
    <location>
        <begin position="418"/>
        <end position="725"/>
    </location>
</feature>
<evidence type="ECO:0000256" key="7">
    <source>
        <dbReference type="ARBA" id="ARBA00022741"/>
    </source>
</evidence>
<evidence type="ECO:0000256" key="16">
    <source>
        <dbReference type="PIRNR" id="PIRNR000641"/>
    </source>
</evidence>
<accession>A0A6N2MWX9</accession>
<name>A0A6N2MWX9_SALVM</name>
<comment type="catalytic activity">
    <reaction evidence="14 16">
        <text>L-threonyl-[protein] + ATP = O-phospho-L-threonyl-[protein] + ADP + H(+)</text>
        <dbReference type="Rhea" id="RHEA:46608"/>
        <dbReference type="Rhea" id="RHEA-COMP:11060"/>
        <dbReference type="Rhea" id="RHEA-COMP:11605"/>
        <dbReference type="ChEBI" id="CHEBI:15378"/>
        <dbReference type="ChEBI" id="CHEBI:30013"/>
        <dbReference type="ChEBI" id="CHEBI:30616"/>
        <dbReference type="ChEBI" id="CHEBI:61977"/>
        <dbReference type="ChEBI" id="CHEBI:456216"/>
        <dbReference type="EC" id="2.7.11.1"/>
    </reaction>
</comment>
<comment type="similarity">
    <text evidence="16">Belongs to the protein kinase superfamily. Ser/Thr protein kinase family.</text>
</comment>
<dbReference type="InterPro" id="IPR024171">
    <property type="entry name" value="SRK-like_kinase"/>
</dbReference>
<evidence type="ECO:0000256" key="1">
    <source>
        <dbReference type="ARBA" id="ARBA00004251"/>
    </source>
</evidence>
<evidence type="ECO:0000256" key="10">
    <source>
        <dbReference type="ARBA" id="ARBA00022989"/>
    </source>
</evidence>
<dbReference type="PANTHER" id="PTHR27002">
    <property type="entry name" value="RECEPTOR-LIKE SERINE/THREONINE-PROTEIN KINASE SD1-8"/>
    <property type="match status" value="1"/>
</dbReference>
<dbReference type="PROSITE" id="PS00108">
    <property type="entry name" value="PROTEIN_KINASE_ST"/>
    <property type="match status" value="1"/>
</dbReference>
<dbReference type="PROSITE" id="PS50026">
    <property type="entry name" value="EGF_3"/>
    <property type="match status" value="1"/>
</dbReference>
<comment type="caution">
    <text evidence="17">Lacks conserved residue(s) required for the propagation of feature annotation.</text>
</comment>
<feature type="domain" description="EGF-like" evidence="19">
    <location>
        <begin position="313"/>
        <end position="351"/>
    </location>
</feature>
<keyword evidence="11" id="KW-0472">Membrane</keyword>
<dbReference type="InterPro" id="IPR011009">
    <property type="entry name" value="Kinase-like_dom_sf"/>
</dbReference>
<evidence type="ECO:0000256" key="5">
    <source>
        <dbReference type="ARBA" id="ARBA00022692"/>
    </source>
</evidence>
<keyword evidence="10" id="KW-1133">Transmembrane helix</keyword>
<dbReference type="SMART" id="SM00220">
    <property type="entry name" value="S_TKc"/>
    <property type="match status" value="1"/>
</dbReference>
<evidence type="ECO:0000313" key="22">
    <source>
        <dbReference type="EMBL" id="VFU59038.1"/>
    </source>
</evidence>
<dbReference type="SUPFAM" id="SSF56112">
    <property type="entry name" value="Protein kinase-like (PK-like)"/>
    <property type="match status" value="1"/>
</dbReference>
<dbReference type="PROSITE" id="PS50927">
    <property type="entry name" value="BULB_LECTIN"/>
    <property type="match status" value="1"/>
</dbReference>
<dbReference type="InterPro" id="IPR000858">
    <property type="entry name" value="S_locus_glycoprot_dom"/>
</dbReference>
<evidence type="ECO:0000259" key="21">
    <source>
        <dbReference type="PROSITE" id="PS50948"/>
    </source>
</evidence>
<organism evidence="22">
    <name type="scientific">Salix viminalis</name>
    <name type="common">Common osier</name>
    <name type="synonym">Basket willow</name>
    <dbReference type="NCBI Taxonomy" id="40686"/>
    <lineage>
        <taxon>Eukaryota</taxon>
        <taxon>Viridiplantae</taxon>
        <taxon>Streptophyta</taxon>
        <taxon>Embryophyta</taxon>
        <taxon>Tracheophyta</taxon>
        <taxon>Spermatophyta</taxon>
        <taxon>Magnoliopsida</taxon>
        <taxon>eudicotyledons</taxon>
        <taxon>Gunneridae</taxon>
        <taxon>Pentapetalae</taxon>
        <taxon>rosids</taxon>
        <taxon>fabids</taxon>
        <taxon>Malpighiales</taxon>
        <taxon>Salicaceae</taxon>
        <taxon>Saliceae</taxon>
        <taxon>Salix</taxon>
    </lineage>
</organism>
<evidence type="ECO:0000256" key="2">
    <source>
        <dbReference type="ARBA" id="ARBA00022475"/>
    </source>
</evidence>
<evidence type="ECO:0000256" key="3">
    <source>
        <dbReference type="ARBA" id="ARBA00022527"/>
    </source>
</evidence>
<evidence type="ECO:0000256" key="9">
    <source>
        <dbReference type="ARBA" id="ARBA00022840"/>
    </source>
</evidence>
<dbReference type="InterPro" id="IPR021820">
    <property type="entry name" value="S-locus_recpt_kinase_C"/>
</dbReference>
<dbReference type="InterPro" id="IPR001480">
    <property type="entry name" value="Bulb-type_lectin_dom"/>
</dbReference>
<keyword evidence="12" id="KW-1015">Disulfide bond</keyword>
<dbReference type="FunFam" id="3.30.200.20:FF:000910">
    <property type="entry name" value="Cysteine-rich receptor-like protein kinase 11"/>
    <property type="match status" value="1"/>
</dbReference>
<evidence type="ECO:0000259" key="19">
    <source>
        <dbReference type="PROSITE" id="PS50026"/>
    </source>
</evidence>
<dbReference type="FunFam" id="1.10.510.10:FF:000060">
    <property type="entry name" value="G-type lectin S-receptor-like serine/threonine-protein kinase"/>
    <property type="match status" value="1"/>
</dbReference>
<protein>
    <recommendedName>
        <fullName evidence="16">Receptor-like serine/threonine-protein kinase</fullName>
        <ecNumber evidence="16">2.7.11.1</ecNumber>
    </recommendedName>
</protein>
<dbReference type="SMART" id="SM00473">
    <property type="entry name" value="PAN_AP"/>
    <property type="match status" value="1"/>
</dbReference>
<keyword evidence="6" id="KW-0732">Signal</keyword>
<dbReference type="EMBL" id="CAADRP010002018">
    <property type="protein sequence ID" value="VFU59038.1"/>
    <property type="molecule type" value="Genomic_DNA"/>
</dbReference>
<feature type="domain" description="Apple" evidence="21">
    <location>
        <begin position="373"/>
        <end position="455"/>
    </location>
</feature>
<proteinExistence type="inferred from homology"/>
<evidence type="ECO:0000256" key="17">
    <source>
        <dbReference type="PROSITE-ProRule" id="PRU00076"/>
    </source>
</evidence>
<dbReference type="InterPro" id="IPR008271">
    <property type="entry name" value="Ser/Thr_kinase_AS"/>
</dbReference>
<dbReference type="GO" id="GO:0004674">
    <property type="term" value="F:protein serine/threonine kinase activity"/>
    <property type="evidence" value="ECO:0007669"/>
    <property type="project" value="UniProtKB-KW"/>
</dbReference>
<keyword evidence="4 16" id="KW-0808">Transferase</keyword>
<evidence type="ECO:0000256" key="12">
    <source>
        <dbReference type="ARBA" id="ARBA00023157"/>
    </source>
</evidence>
<keyword evidence="2" id="KW-1003">Cell membrane</keyword>
<dbReference type="Pfam" id="PF00954">
    <property type="entry name" value="S_locus_glycop"/>
    <property type="match status" value="1"/>
</dbReference>
<dbReference type="CDD" id="cd00028">
    <property type="entry name" value="B_lectin"/>
    <property type="match status" value="1"/>
</dbReference>
<dbReference type="CDD" id="cd01098">
    <property type="entry name" value="PAN_AP_plant"/>
    <property type="match status" value="1"/>
</dbReference>
<gene>
    <name evidence="22" type="ORF">SVIM_LOCUS432741</name>
</gene>
<dbReference type="AlphaFoldDB" id="A0A6N2MWX9"/>
<dbReference type="Gene3D" id="2.90.10.10">
    <property type="entry name" value="Bulb-type lectin domain"/>
    <property type="match status" value="1"/>
</dbReference>
<dbReference type="InterPro" id="IPR036426">
    <property type="entry name" value="Bulb-type_lectin_dom_sf"/>
</dbReference>
<feature type="domain" description="Bulb-type lectin" evidence="20">
    <location>
        <begin position="64"/>
        <end position="185"/>
    </location>
</feature>
<comment type="subcellular location">
    <subcellularLocation>
        <location evidence="1">Cell membrane</location>
        <topology evidence="1">Single-pass type I membrane protein</topology>
    </subcellularLocation>
</comment>
<evidence type="ECO:0000256" key="4">
    <source>
        <dbReference type="ARBA" id="ARBA00022679"/>
    </source>
</evidence>
<keyword evidence="8 16" id="KW-0418">Kinase</keyword>
<evidence type="ECO:0000259" key="18">
    <source>
        <dbReference type="PROSITE" id="PS50011"/>
    </source>
</evidence>
<evidence type="ECO:0000256" key="14">
    <source>
        <dbReference type="ARBA" id="ARBA00047899"/>
    </source>
</evidence>
<dbReference type="Pfam" id="PF07714">
    <property type="entry name" value="PK_Tyr_Ser-Thr"/>
    <property type="match status" value="1"/>
</dbReference>
<evidence type="ECO:0000256" key="13">
    <source>
        <dbReference type="ARBA" id="ARBA00023180"/>
    </source>
</evidence>
<dbReference type="Pfam" id="PF01453">
    <property type="entry name" value="B_lectin"/>
    <property type="match status" value="1"/>
</dbReference>
<dbReference type="Gene3D" id="3.30.200.20">
    <property type="entry name" value="Phosphorylase Kinase, domain 1"/>
    <property type="match status" value="1"/>
</dbReference>
<dbReference type="PROSITE" id="PS50011">
    <property type="entry name" value="PROTEIN_KINASE_DOM"/>
    <property type="match status" value="1"/>
</dbReference>
<keyword evidence="7 16" id="KW-0547">Nucleotide-binding</keyword>
<dbReference type="InterPro" id="IPR000719">
    <property type="entry name" value="Prot_kinase_dom"/>
</dbReference>
<evidence type="ECO:0000256" key="6">
    <source>
        <dbReference type="ARBA" id="ARBA00022729"/>
    </source>
</evidence>
<evidence type="ECO:0000256" key="8">
    <source>
        <dbReference type="ARBA" id="ARBA00022777"/>
    </source>
</evidence>
<dbReference type="EC" id="2.7.11.1" evidence="16"/>
<evidence type="ECO:0000259" key="20">
    <source>
        <dbReference type="PROSITE" id="PS50927"/>
    </source>
</evidence>
<dbReference type="PANTHER" id="PTHR27002:SF839">
    <property type="entry name" value="NON-SPECIFIC SERINE_THREONINE PROTEIN KINASE"/>
    <property type="match status" value="1"/>
</dbReference>
<dbReference type="PIRSF" id="PIRSF000641">
    <property type="entry name" value="SRK"/>
    <property type="match status" value="1"/>
</dbReference>
<dbReference type="PROSITE" id="PS50948">
    <property type="entry name" value="PAN"/>
    <property type="match status" value="1"/>
</dbReference>
<keyword evidence="3 16" id="KW-0723">Serine/threonine-protein kinase</keyword>
<dbReference type="InterPro" id="IPR001245">
    <property type="entry name" value="Ser-Thr/Tyr_kinase_cat_dom"/>
</dbReference>
<comment type="catalytic activity">
    <reaction evidence="15 16">
        <text>L-seryl-[protein] + ATP = O-phospho-L-seryl-[protein] + ADP + H(+)</text>
        <dbReference type="Rhea" id="RHEA:17989"/>
        <dbReference type="Rhea" id="RHEA-COMP:9863"/>
        <dbReference type="Rhea" id="RHEA-COMP:11604"/>
        <dbReference type="ChEBI" id="CHEBI:15378"/>
        <dbReference type="ChEBI" id="CHEBI:29999"/>
        <dbReference type="ChEBI" id="CHEBI:30616"/>
        <dbReference type="ChEBI" id="CHEBI:83421"/>
        <dbReference type="ChEBI" id="CHEBI:456216"/>
        <dbReference type="EC" id="2.7.11.1"/>
    </reaction>
</comment>
<dbReference type="SMART" id="SM00108">
    <property type="entry name" value="B_lectin"/>
    <property type="match status" value="1"/>
</dbReference>
<dbReference type="Gene3D" id="1.10.510.10">
    <property type="entry name" value="Transferase(Phosphotransferase) domain 1"/>
    <property type="match status" value="1"/>
</dbReference>
<keyword evidence="17" id="KW-0245">EGF-like domain</keyword>
<keyword evidence="9 16" id="KW-0067">ATP-binding</keyword>
<dbReference type="GO" id="GO:0005524">
    <property type="term" value="F:ATP binding"/>
    <property type="evidence" value="ECO:0007669"/>
    <property type="project" value="UniProtKB-KW"/>
</dbReference>
<keyword evidence="5" id="KW-0812">Transmembrane</keyword>
<dbReference type="Pfam" id="PF11883">
    <property type="entry name" value="DUF3403"/>
    <property type="match status" value="1"/>
</dbReference>
<dbReference type="GO" id="GO:0005886">
    <property type="term" value="C:plasma membrane"/>
    <property type="evidence" value="ECO:0007669"/>
    <property type="project" value="UniProtKB-SubCell"/>
</dbReference>
<reference evidence="22" key="1">
    <citation type="submission" date="2019-03" db="EMBL/GenBank/DDBJ databases">
        <authorList>
            <person name="Mank J."/>
            <person name="Almeida P."/>
        </authorList>
    </citation>
    <scope>NUCLEOTIDE SEQUENCE</scope>
    <source>
        <strain evidence="22">78183</strain>
    </source>
</reference>
<sequence>MLDFGSLDPKSLPHKMPLRIACASAYHVCLIKHKPKLQALLALGLSWVTWRGKGMEGGFNKEAEGRRDWSIKACWPTRLVCSWEKERKGKSSSSNRYLGIWYHKVPEKTVVWVANRNDPIIGSSGFLFVNQDGNLVLYGNDDQKLAVWSTNVSVEENDSCEAQLLDSGNLIMVTKRSRSIIWQSFDHPTNTLLPGMKLGLDRKLGIDRFLTSWRSADDPGIGDFSLRINPNGSPQFFFYNGKKPIVRANPWPWRSQMGFYKCFFVNDPDEIYFLYTVPDDSFLLRIIADHSGHTTALAWRQSDGQWKDYWKTPQFQCDYYGHCGAYSTCELANINEFVCACLPGFEPKYPEQWSVRDGSGGCVRKRLQTSSVCDHGEGFVKIENYCLPDTSSAAWVDKSKSLAACELECKRNCSCSAYSIIGIPGKGDACLTWYRELVDIRYERSESYDLYVRVDAYELANGQQVAVKRLSRSSGQGTEEFKNEVMVIAKLQHRNLVKLLGYCIQNEEQMLIYEYLPNKSLDWSLFDETRRLLLDWRKRIDIIAGIARGILYLHQDSRLRIIHRDLKCSNILLDAEMNPKISDFGMAKIFEGNHTEDRTRRVVGTYGYMSPEYVVFGKFSVKSDVFSFGVMLLEIVSGKKNNSFYQQNPPLTLIGYVWELWIQDKALEIVDPSLKELYHPREALKCIRIGLLCVEENAMNRPSMLAVVFMLSSETEIPSPKQPAFQFRESHINPDVALAVEDGLCSVNEVTISEIASR</sequence>